<sequence>MRKPEHHHNHNHHLHHHHHQYHRRWQWWCWIAPFLPILLPILTITLLLLFPHRSPNPPPPVNNPPPPPPPPPPTHSPPPTPPRLFYLISGTKEDGPRLKRILLATYHPNNLYLLHLDLAASFEERLDLMVFVGADLVMSDVGNVRVVEDSDHIVHDGPTIISSLLHAVAKMFKDGRSWDWFINLGPEDYPIMSQDDVLHVFSYLPKDLNFVEHTSVLGWKESQRVRPMIVDPGLYGSKKTDVFWLKERRMIPSSFKLFLGSSGVILTRSFLEFCIWGWDNLPRTLLMYYTNFLSSPESYFHSVICNSKDFQNTTVNHDLRFVSWDNPPKQHPANLTEKDFEKMVESGAIFGHEFPSGSVVLDRIDKELLGRTVDEFVPGGWCGEEGNNGCNVVQNPLILKPKNESWRNLERLLLRVLDRNVFRSRQCI</sequence>
<dbReference type="InterPro" id="IPR003406">
    <property type="entry name" value="Glyco_trans_14"/>
</dbReference>
<protein>
    <submittedName>
        <fullName evidence="8">UDP-GlcA:arabinogalactan-glucuronosyltransferase, family GT14</fullName>
    </submittedName>
</protein>
<comment type="caution">
    <text evidence="8">The sequence shown here is derived from an EMBL/GenBank/DDBJ whole genome shotgun (WGS) entry which is preliminary data.</text>
</comment>
<organism evidence="8 9">
    <name type="scientific">Zostera marina</name>
    <name type="common">Eelgrass</name>
    <dbReference type="NCBI Taxonomy" id="29655"/>
    <lineage>
        <taxon>Eukaryota</taxon>
        <taxon>Viridiplantae</taxon>
        <taxon>Streptophyta</taxon>
        <taxon>Embryophyta</taxon>
        <taxon>Tracheophyta</taxon>
        <taxon>Spermatophyta</taxon>
        <taxon>Magnoliopsida</taxon>
        <taxon>Liliopsida</taxon>
        <taxon>Zosteraceae</taxon>
        <taxon>Zostera</taxon>
    </lineage>
</organism>
<keyword evidence="7" id="KW-1133">Transmembrane helix</keyword>
<dbReference type="Pfam" id="PF02485">
    <property type="entry name" value="Branch"/>
    <property type="match status" value="1"/>
</dbReference>
<dbReference type="SUPFAM" id="SSF101447">
    <property type="entry name" value="Formin homology 2 domain (FH2 domain)"/>
    <property type="match status" value="1"/>
</dbReference>
<keyword evidence="4 7" id="KW-0472">Membrane</keyword>
<evidence type="ECO:0000256" key="6">
    <source>
        <dbReference type="SAM" id="MobiDB-lite"/>
    </source>
</evidence>
<keyword evidence="2" id="KW-0328">Glycosyltransferase</keyword>
<dbReference type="PANTHER" id="PTHR45719:SF8">
    <property type="entry name" value="BETA-GLUCURONOSYLTRANSFERASE GLCAT14C"/>
    <property type="match status" value="1"/>
</dbReference>
<accession>A0A0K9NK98</accession>
<evidence type="ECO:0000256" key="3">
    <source>
        <dbReference type="ARBA" id="ARBA00022679"/>
    </source>
</evidence>
<keyword evidence="7" id="KW-0812">Transmembrane</keyword>
<keyword evidence="9" id="KW-1185">Reference proteome</keyword>
<dbReference type="GO" id="GO:0016020">
    <property type="term" value="C:membrane"/>
    <property type="evidence" value="ECO:0007669"/>
    <property type="project" value="UniProtKB-SubCell"/>
</dbReference>
<evidence type="ECO:0000313" key="8">
    <source>
        <dbReference type="EMBL" id="KMZ57181.1"/>
    </source>
</evidence>
<feature type="transmembrane region" description="Helical" evidence="7">
    <location>
        <begin position="27"/>
        <end position="50"/>
    </location>
</feature>
<keyword evidence="3 8" id="KW-0808">Transferase</keyword>
<evidence type="ECO:0000313" key="9">
    <source>
        <dbReference type="Proteomes" id="UP000036987"/>
    </source>
</evidence>
<evidence type="ECO:0000256" key="7">
    <source>
        <dbReference type="SAM" id="Phobius"/>
    </source>
</evidence>
<gene>
    <name evidence="8" type="ORF">ZOSMA_88G00010</name>
</gene>
<dbReference type="OrthoDB" id="2019572at2759"/>
<dbReference type="EMBL" id="LFYR01002101">
    <property type="protein sequence ID" value="KMZ57181.1"/>
    <property type="molecule type" value="Genomic_DNA"/>
</dbReference>
<dbReference type="STRING" id="29655.A0A0K9NK98"/>
<dbReference type="Proteomes" id="UP000036987">
    <property type="component" value="Unassembled WGS sequence"/>
</dbReference>
<dbReference type="GO" id="GO:0015020">
    <property type="term" value="F:glucuronosyltransferase activity"/>
    <property type="evidence" value="ECO:0007669"/>
    <property type="project" value="InterPro"/>
</dbReference>
<dbReference type="InterPro" id="IPR044610">
    <property type="entry name" value="GLCAT14A/B/C"/>
</dbReference>
<keyword evidence="5" id="KW-0325">Glycoprotein</keyword>
<evidence type="ECO:0000256" key="4">
    <source>
        <dbReference type="ARBA" id="ARBA00023136"/>
    </source>
</evidence>
<proteinExistence type="predicted"/>
<name>A0A0K9NK98_ZOSMR</name>
<evidence type="ECO:0000256" key="1">
    <source>
        <dbReference type="ARBA" id="ARBA00004606"/>
    </source>
</evidence>
<reference evidence="9" key="1">
    <citation type="journal article" date="2016" name="Nature">
        <title>The genome of the seagrass Zostera marina reveals angiosperm adaptation to the sea.</title>
        <authorList>
            <person name="Olsen J.L."/>
            <person name="Rouze P."/>
            <person name="Verhelst B."/>
            <person name="Lin Y.-C."/>
            <person name="Bayer T."/>
            <person name="Collen J."/>
            <person name="Dattolo E."/>
            <person name="De Paoli E."/>
            <person name="Dittami S."/>
            <person name="Maumus F."/>
            <person name="Michel G."/>
            <person name="Kersting A."/>
            <person name="Lauritano C."/>
            <person name="Lohaus R."/>
            <person name="Toepel M."/>
            <person name="Tonon T."/>
            <person name="Vanneste K."/>
            <person name="Amirebrahimi M."/>
            <person name="Brakel J."/>
            <person name="Bostroem C."/>
            <person name="Chovatia M."/>
            <person name="Grimwood J."/>
            <person name="Jenkins J.W."/>
            <person name="Jueterbock A."/>
            <person name="Mraz A."/>
            <person name="Stam W.T."/>
            <person name="Tice H."/>
            <person name="Bornberg-Bauer E."/>
            <person name="Green P.J."/>
            <person name="Pearson G.A."/>
            <person name="Procaccini G."/>
            <person name="Duarte C.M."/>
            <person name="Schmutz J."/>
            <person name="Reusch T.B.H."/>
            <person name="Van de Peer Y."/>
        </authorList>
    </citation>
    <scope>NUCLEOTIDE SEQUENCE [LARGE SCALE GENOMIC DNA]</scope>
    <source>
        <strain evidence="9">cv. Finnish</strain>
    </source>
</reference>
<comment type="subcellular location">
    <subcellularLocation>
        <location evidence="1">Membrane</location>
        <topology evidence="1">Single-pass type II membrane protein</topology>
    </subcellularLocation>
</comment>
<dbReference type="PANTHER" id="PTHR45719">
    <property type="entry name" value="GLYCOSYLTRANSFERASE"/>
    <property type="match status" value="1"/>
</dbReference>
<evidence type="ECO:0000256" key="2">
    <source>
        <dbReference type="ARBA" id="ARBA00022676"/>
    </source>
</evidence>
<evidence type="ECO:0000256" key="5">
    <source>
        <dbReference type="ARBA" id="ARBA00023180"/>
    </source>
</evidence>
<feature type="region of interest" description="Disordered" evidence="6">
    <location>
        <begin position="58"/>
        <end position="82"/>
    </location>
</feature>
<dbReference type="AlphaFoldDB" id="A0A0K9NK98"/>